<reference evidence="1 2" key="1">
    <citation type="journal article" date="2009" name="J. Bacteriol.">
        <title>Genome sequence of Azotobacter vinelandii, an obligate aerobe specialized to support diverse anaerobic metabolic processes.</title>
        <authorList>
            <person name="Setubal J.C."/>
            <person name="dos Santos P."/>
            <person name="Goldman B.S."/>
            <person name="Ertesvag H."/>
            <person name="Espin G."/>
            <person name="Rubio L.M."/>
            <person name="Valla S."/>
            <person name="Almeida N.F."/>
            <person name="Balasubramanian D."/>
            <person name="Cromes L."/>
            <person name="Curatti L."/>
            <person name="Du Z."/>
            <person name="Godsy E."/>
            <person name="Goodner B."/>
            <person name="Hellner-Burris K."/>
            <person name="Hernandez J.A."/>
            <person name="Houmiel K."/>
            <person name="Imperial J."/>
            <person name="Kennedy C."/>
            <person name="Larson T.J."/>
            <person name="Latreille P."/>
            <person name="Ligon L.S."/>
            <person name="Lu J."/>
            <person name="Maerk M."/>
            <person name="Miller N.M."/>
            <person name="Norton S."/>
            <person name="O'Carroll I.P."/>
            <person name="Paulsen I."/>
            <person name="Raulfs E.C."/>
            <person name="Roemer R."/>
            <person name="Rosser J."/>
            <person name="Segura D."/>
            <person name="Slater S."/>
            <person name="Stricklin S.L."/>
            <person name="Studholme D.J."/>
            <person name="Sun J."/>
            <person name="Viana C.J."/>
            <person name="Wallin E."/>
            <person name="Wang B."/>
            <person name="Wheeler C."/>
            <person name="Zhu H."/>
            <person name="Dean D.R."/>
            <person name="Dixon R."/>
            <person name="Wood D."/>
        </authorList>
    </citation>
    <scope>NUCLEOTIDE SEQUENCE [LARGE SCALE GENOMIC DNA]</scope>
    <source>
        <strain evidence="2">DJ / ATCC BAA-1303</strain>
    </source>
</reference>
<proteinExistence type="predicted"/>
<dbReference type="HOGENOM" id="CLU_2230952_0_0_6"/>
<name>C1DF25_AZOVD</name>
<dbReference type="EnsemblBacteria" id="ACO80354">
    <property type="protein sequence ID" value="ACO80354"/>
    <property type="gene ID" value="Avin_42300"/>
</dbReference>
<dbReference type="RefSeq" id="WP_012702722.1">
    <property type="nucleotide sequence ID" value="NC_012560.1"/>
</dbReference>
<protein>
    <submittedName>
        <fullName evidence="1">Uncharacterized protein</fullName>
    </submittedName>
</protein>
<accession>C1DF25</accession>
<evidence type="ECO:0000313" key="1">
    <source>
        <dbReference type="EMBL" id="ACO80354.1"/>
    </source>
</evidence>
<keyword evidence="2" id="KW-1185">Reference proteome</keyword>
<dbReference type="AlphaFoldDB" id="C1DF25"/>
<dbReference type="GeneID" id="88187141"/>
<dbReference type="Proteomes" id="UP000002424">
    <property type="component" value="Chromosome"/>
</dbReference>
<dbReference type="EMBL" id="CP001157">
    <property type="protein sequence ID" value="ACO80354.1"/>
    <property type="molecule type" value="Genomic_DNA"/>
</dbReference>
<dbReference type="KEGG" id="avn:Avin_42300"/>
<evidence type="ECO:0000313" key="2">
    <source>
        <dbReference type="Proteomes" id="UP000002424"/>
    </source>
</evidence>
<sequence>MTGTREQQAIEYFNVVQRLAGNRPFIRHLASTLPSDRPVQRQLAEMPLAAMLRLYCDWVERSYGEGGRGVEKADMRSEPGASAKRFTPSRLLAALRHGNFSTLWP</sequence>
<gene>
    <name evidence="1" type="ordered locus">Avin_42300</name>
</gene>
<dbReference type="OrthoDB" id="9931978at2"/>
<organism evidence="1 2">
    <name type="scientific">Azotobacter vinelandii (strain DJ / ATCC BAA-1303)</name>
    <dbReference type="NCBI Taxonomy" id="322710"/>
    <lineage>
        <taxon>Bacteria</taxon>
        <taxon>Pseudomonadati</taxon>
        <taxon>Pseudomonadota</taxon>
        <taxon>Gammaproteobacteria</taxon>
        <taxon>Pseudomonadales</taxon>
        <taxon>Pseudomonadaceae</taxon>
        <taxon>Azotobacter</taxon>
    </lineage>
</organism>